<dbReference type="GO" id="GO:0006635">
    <property type="term" value="P:fatty acid beta-oxidation"/>
    <property type="evidence" value="ECO:0007669"/>
    <property type="project" value="TreeGrafter"/>
</dbReference>
<sequence length="299" mass="32809">MSSPVSFPLSLPITGPLLTITHPQEAIWIIELHNGQDSRLTTRMINEALRPALDVVEQSWYASRDKQVKDVKDSKGAGALIIVGRRDQDKFFSNGFDYETVKGNSSFVSDTANPLFARLLTYPSTLAGLSNESGNSDMHLFTVPTIAAINGHAFAAGMMLSLVCDYRVMTDGNMRRAWMCMNEVHFGAPWPLSFTAILNTKVGSPAVRRRVALEGHRFTPSEALKAGMVDRLANLTGTSVGNGTENVLEEAMKLAKEVKGLASQNVWGAIKTYLYKDCLEAVYSDARAHRTSPNREAKL</sequence>
<evidence type="ECO:0000256" key="2">
    <source>
        <dbReference type="RuleBase" id="RU003707"/>
    </source>
</evidence>
<dbReference type="Pfam" id="PF00378">
    <property type="entry name" value="ECH_1"/>
    <property type="match status" value="1"/>
</dbReference>
<reference evidence="3 4" key="1">
    <citation type="submission" date="2016-06" db="EMBL/GenBank/DDBJ databases">
        <title>Comparative genomics of the ectomycorrhizal sister species Rhizopogon vinicolor and Rhizopogon vesiculosus (Basidiomycota: Boletales) reveals a divergence of the mating type B locus.</title>
        <authorList>
            <consortium name="DOE Joint Genome Institute"/>
            <person name="Mujic A.B."/>
            <person name="Kuo A."/>
            <person name="Tritt A."/>
            <person name="Lipzen A."/>
            <person name="Chen C."/>
            <person name="Johnson J."/>
            <person name="Sharma A."/>
            <person name="Barry K."/>
            <person name="Grigoriev I.V."/>
            <person name="Spatafora J.W."/>
        </authorList>
    </citation>
    <scope>NUCLEOTIDE SEQUENCE [LARGE SCALE GENOMIC DNA]</scope>
    <source>
        <strain evidence="3 4">AM-OR11-026</strain>
    </source>
</reference>
<proteinExistence type="inferred from homology"/>
<keyword evidence="4" id="KW-1185">Reference proteome</keyword>
<dbReference type="SUPFAM" id="SSF52096">
    <property type="entry name" value="ClpP/crotonase"/>
    <property type="match status" value="1"/>
</dbReference>
<dbReference type="CDD" id="cd06558">
    <property type="entry name" value="crotonase-like"/>
    <property type="match status" value="1"/>
</dbReference>
<dbReference type="InterPro" id="IPR001753">
    <property type="entry name" value="Enoyl-CoA_hydra/iso"/>
</dbReference>
<dbReference type="STRING" id="1314800.A0A1B7MZE6"/>
<dbReference type="GO" id="GO:0005777">
    <property type="term" value="C:peroxisome"/>
    <property type="evidence" value="ECO:0007669"/>
    <property type="project" value="TreeGrafter"/>
</dbReference>
<dbReference type="AlphaFoldDB" id="A0A1B7MZE6"/>
<dbReference type="EMBL" id="KV448319">
    <property type="protein sequence ID" value="OAX37988.1"/>
    <property type="molecule type" value="Genomic_DNA"/>
</dbReference>
<dbReference type="Proteomes" id="UP000092154">
    <property type="component" value="Unassembled WGS sequence"/>
</dbReference>
<accession>A0A1B7MZE6</accession>
<comment type="similarity">
    <text evidence="1 2">Belongs to the enoyl-CoA hydratase/isomerase family.</text>
</comment>
<dbReference type="InParanoid" id="A0A1B7MZE6"/>
<dbReference type="PANTHER" id="PTHR11941:SF75">
    <property type="entry name" value="ENOYL-COA HYDRATASE_ISOMERASE FAMILY PROTEIN"/>
    <property type="match status" value="1"/>
</dbReference>
<evidence type="ECO:0000313" key="4">
    <source>
        <dbReference type="Proteomes" id="UP000092154"/>
    </source>
</evidence>
<dbReference type="Gene3D" id="3.90.226.10">
    <property type="entry name" value="2-enoyl-CoA Hydratase, Chain A, domain 1"/>
    <property type="match status" value="1"/>
</dbReference>
<evidence type="ECO:0000256" key="1">
    <source>
        <dbReference type="ARBA" id="ARBA00005254"/>
    </source>
</evidence>
<name>A0A1B7MZE6_9AGAM</name>
<protein>
    <submittedName>
        <fullName evidence="3">ClpP crotonase</fullName>
    </submittedName>
</protein>
<dbReference type="GO" id="GO:0004165">
    <property type="term" value="F:delta(3)-delta(2)-enoyl-CoA isomerase activity"/>
    <property type="evidence" value="ECO:0007669"/>
    <property type="project" value="TreeGrafter"/>
</dbReference>
<dbReference type="PROSITE" id="PS00166">
    <property type="entry name" value="ENOYL_COA_HYDRATASE"/>
    <property type="match status" value="1"/>
</dbReference>
<evidence type="ECO:0000313" key="3">
    <source>
        <dbReference type="EMBL" id="OAX37988.1"/>
    </source>
</evidence>
<dbReference type="InterPro" id="IPR029045">
    <property type="entry name" value="ClpP/crotonase-like_dom_sf"/>
</dbReference>
<organism evidence="3 4">
    <name type="scientific">Rhizopogon vinicolor AM-OR11-026</name>
    <dbReference type="NCBI Taxonomy" id="1314800"/>
    <lineage>
        <taxon>Eukaryota</taxon>
        <taxon>Fungi</taxon>
        <taxon>Dikarya</taxon>
        <taxon>Basidiomycota</taxon>
        <taxon>Agaricomycotina</taxon>
        <taxon>Agaricomycetes</taxon>
        <taxon>Agaricomycetidae</taxon>
        <taxon>Boletales</taxon>
        <taxon>Suillineae</taxon>
        <taxon>Rhizopogonaceae</taxon>
        <taxon>Rhizopogon</taxon>
    </lineage>
</organism>
<dbReference type="PANTHER" id="PTHR11941">
    <property type="entry name" value="ENOYL-COA HYDRATASE-RELATED"/>
    <property type="match status" value="1"/>
</dbReference>
<gene>
    <name evidence="3" type="ORF">K503DRAFT_190760</name>
</gene>
<dbReference type="OrthoDB" id="1696280at2759"/>
<dbReference type="InterPro" id="IPR018376">
    <property type="entry name" value="Enoyl-CoA_hyd/isom_CS"/>
</dbReference>